<dbReference type="PANTHER" id="PTHR43798:SF33">
    <property type="entry name" value="HYDROLASE, PUTATIVE (AFU_ORTHOLOGUE AFUA_2G14860)-RELATED"/>
    <property type="match status" value="1"/>
</dbReference>
<dbReference type="EMBL" id="PRLK01000002">
    <property type="protein sequence ID" value="RYC72812.1"/>
    <property type="molecule type" value="Genomic_DNA"/>
</dbReference>
<dbReference type="RefSeq" id="WP_129718573.1">
    <property type="nucleotide sequence ID" value="NZ_PRLK01000002.1"/>
</dbReference>
<gene>
    <name evidence="2" type="primary">lipV</name>
    <name evidence="2" type="ORF">G6CMJM_00146</name>
</gene>
<protein>
    <submittedName>
        <fullName evidence="2">Lipase LipV</fullName>
        <ecNumber evidence="2">3.1.1.1</ecNumber>
    </submittedName>
</protein>
<reference evidence="2 3" key="2">
    <citation type="journal article" date="2020" name="Cell Rep.">
        <title>Acquisition and Adaptation of Ultra-small Parasitic Reduced Genome Bacteria to Mammalian Hosts.</title>
        <authorList>
            <person name="McLean J.S."/>
            <person name="Bor B."/>
            <person name="Kerns K.A."/>
            <person name="Liu Q."/>
            <person name="To T.T."/>
            <person name="Solden L."/>
            <person name="Hendrickson E.L."/>
            <person name="Wrighton K."/>
            <person name="Shi W."/>
            <person name="He X."/>
        </authorList>
    </citation>
    <scope>NUCLEOTIDE SEQUENCE [LARGE SCALE GENOMIC DNA]</scope>
    <source>
        <strain evidence="2 3">TM7_CMJM_G6_1_HOT_870</strain>
    </source>
</reference>
<comment type="caution">
    <text evidence="2">The sequence shown here is derived from an EMBL/GenBank/DDBJ whole genome shotgun (WGS) entry which is preliminary data.</text>
</comment>
<dbReference type="InterPro" id="IPR050266">
    <property type="entry name" value="AB_hydrolase_sf"/>
</dbReference>
<dbReference type="InterPro" id="IPR029058">
    <property type="entry name" value="AB_hydrolase_fold"/>
</dbReference>
<dbReference type="EC" id="3.1.1.1" evidence="2"/>
<dbReference type="PANTHER" id="PTHR43798">
    <property type="entry name" value="MONOACYLGLYCEROL LIPASE"/>
    <property type="match status" value="1"/>
</dbReference>
<evidence type="ECO:0000259" key="1">
    <source>
        <dbReference type="Pfam" id="PF00561"/>
    </source>
</evidence>
<evidence type="ECO:0000313" key="2">
    <source>
        <dbReference type="EMBL" id="RYC72812.1"/>
    </source>
</evidence>
<dbReference type="Pfam" id="PF00561">
    <property type="entry name" value="Abhydrolase_1"/>
    <property type="match status" value="1"/>
</dbReference>
<name>A0ABY0FIM9_9BACT</name>
<dbReference type="SUPFAM" id="SSF53474">
    <property type="entry name" value="alpha/beta-Hydrolases"/>
    <property type="match status" value="1"/>
</dbReference>
<accession>A0ABY0FIM9</accession>
<sequence length="269" mass="30871">MDKILHKFLGIPYKLSISNLYIKENSKATIVFVHGLASSKNLWKEFESHLPKDVDILTIDLLGHGKSPKPLWGDAQALKNQARSIRRTLLKIKDRNKPIILVGHSLGALVSAEFAFLYPNTVNAIILLSPPIYRNKREKQGWRERILKKYYQAMINHPNVAQKMVEKIAKTSFINGGTKIENKEDFLPLINSLEYSIVNQNSFLILKDITIPTKIIYGAFDPVVIGKNIKELEKSNKYISATLIPTWHDVSKIMMRYIRKTIKEYLKES</sequence>
<dbReference type="Proteomes" id="UP001190925">
    <property type="component" value="Unassembled WGS sequence"/>
</dbReference>
<keyword evidence="2" id="KW-0378">Hydrolase</keyword>
<dbReference type="PRINTS" id="PR00111">
    <property type="entry name" value="ABHYDROLASE"/>
</dbReference>
<evidence type="ECO:0000313" key="3">
    <source>
        <dbReference type="Proteomes" id="UP001190925"/>
    </source>
</evidence>
<dbReference type="Gene3D" id="3.40.50.1820">
    <property type="entry name" value="alpha/beta hydrolase"/>
    <property type="match status" value="1"/>
</dbReference>
<reference evidence="2 3" key="1">
    <citation type="journal article" date="2018" name="bioRxiv">
        <title>Evidence of independent acquisition and adaption of ultra-small bacteria to human hosts across the highly diverse yet reduced genomes of the phylum Saccharibacteria.</title>
        <authorList>
            <person name="McLean J.S."/>
            <person name="Bor B."/>
            <person name="To T.T."/>
            <person name="Liu Q."/>
            <person name="Kearns K.A."/>
            <person name="Solden L.M."/>
            <person name="Wrighton K.C."/>
            <person name="He X."/>
            <person name="Shi W."/>
        </authorList>
    </citation>
    <scope>NUCLEOTIDE SEQUENCE [LARGE SCALE GENOMIC DNA]</scope>
    <source>
        <strain evidence="2 3">TM7_CMJM_G6_1_HOT_870</strain>
    </source>
</reference>
<dbReference type="InterPro" id="IPR000073">
    <property type="entry name" value="AB_hydrolase_1"/>
</dbReference>
<proteinExistence type="predicted"/>
<organism evidence="2 3">
    <name type="scientific">Candidatus Nanogingivalis gingivitcus</name>
    <dbReference type="NCBI Taxonomy" id="2171992"/>
    <lineage>
        <taxon>Bacteria</taxon>
        <taxon>Candidatus Saccharimonadota</taxon>
        <taxon>Candidatus Nanosyncoccalia</taxon>
        <taxon>Candidatus Nanogingivales</taxon>
        <taxon>Candidatus Nanogingivalaceae</taxon>
        <taxon>Candidatus Nanogingivalis</taxon>
    </lineage>
</organism>
<keyword evidence="3" id="KW-1185">Reference proteome</keyword>
<feature type="domain" description="AB hydrolase-1" evidence="1">
    <location>
        <begin position="29"/>
        <end position="172"/>
    </location>
</feature>
<dbReference type="GO" id="GO:0106435">
    <property type="term" value="F:carboxylesterase activity"/>
    <property type="evidence" value="ECO:0007669"/>
    <property type="project" value="UniProtKB-EC"/>
</dbReference>